<reference evidence="2" key="1">
    <citation type="journal article" date="2023" name="Front. Plant Sci.">
        <title>Chromosomal-level genome assembly of Melastoma candidum provides insights into trichome evolution.</title>
        <authorList>
            <person name="Zhong Y."/>
            <person name="Wu W."/>
            <person name="Sun C."/>
            <person name="Zou P."/>
            <person name="Liu Y."/>
            <person name="Dai S."/>
            <person name="Zhou R."/>
        </authorList>
    </citation>
    <scope>NUCLEOTIDE SEQUENCE [LARGE SCALE GENOMIC DNA]</scope>
</reference>
<protein>
    <submittedName>
        <fullName evidence="1">Uncharacterized protein</fullName>
    </submittedName>
</protein>
<proteinExistence type="predicted"/>
<evidence type="ECO:0000313" key="1">
    <source>
        <dbReference type="EMBL" id="KAI4319737.1"/>
    </source>
</evidence>
<organism evidence="1 2">
    <name type="scientific">Melastoma candidum</name>
    <dbReference type="NCBI Taxonomy" id="119954"/>
    <lineage>
        <taxon>Eukaryota</taxon>
        <taxon>Viridiplantae</taxon>
        <taxon>Streptophyta</taxon>
        <taxon>Embryophyta</taxon>
        <taxon>Tracheophyta</taxon>
        <taxon>Spermatophyta</taxon>
        <taxon>Magnoliopsida</taxon>
        <taxon>eudicotyledons</taxon>
        <taxon>Gunneridae</taxon>
        <taxon>Pentapetalae</taxon>
        <taxon>rosids</taxon>
        <taxon>malvids</taxon>
        <taxon>Myrtales</taxon>
        <taxon>Melastomataceae</taxon>
        <taxon>Melastomatoideae</taxon>
        <taxon>Melastomateae</taxon>
        <taxon>Melastoma</taxon>
    </lineage>
</organism>
<name>A0ACB9M6C0_9MYRT</name>
<sequence>MERPGCGKKTEARKKRRGISRTSSSLLEFKELKGFMDLGFVFSERDWDSADLMSRSALHVRSMMRDR</sequence>
<evidence type="ECO:0000313" key="2">
    <source>
        <dbReference type="Proteomes" id="UP001057402"/>
    </source>
</evidence>
<comment type="caution">
    <text evidence="1">The sequence shown here is derived from an EMBL/GenBank/DDBJ whole genome shotgun (WGS) entry which is preliminary data.</text>
</comment>
<gene>
    <name evidence="1" type="ORF">MLD38_033301</name>
</gene>
<keyword evidence="2" id="KW-1185">Reference proteome</keyword>
<dbReference type="Proteomes" id="UP001057402">
    <property type="component" value="Chromosome 10"/>
</dbReference>
<dbReference type="EMBL" id="CM042889">
    <property type="protein sequence ID" value="KAI4319737.1"/>
    <property type="molecule type" value="Genomic_DNA"/>
</dbReference>
<accession>A0ACB9M6C0</accession>